<dbReference type="SUPFAM" id="SSF54211">
    <property type="entry name" value="Ribosomal protein S5 domain 2-like"/>
    <property type="match status" value="1"/>
</dbReference>
<dbReference type="Proteomes" id="UP001149411">
    <property type="component" value="Unassembled WGS sequence"/>
</dbReference>
<dbReference type="InterPro" id="IPR020568">
    <property type="entry name" value="Ribosomal_Su5_D2-typ_SF"/>
</dbReference>
<accession>A0A9Q4GFU5</accession>
<evidence type="ECO:0000313" key="5">
    <source>
        <dbReference type="EMBL" id="MCX2818509.1"/>
    </source>
</evidence>
<dbReference type="SUPFAM" id="SSF55060">
    <property type="entry name" value="GHMP Kinase, C-terminal domain"/>
    <property type="match status" value="1"/>
</dbReference>
<dbReference type="PANTHER" id="PTHR10977">
    <property type="entry name" value="DIPHOSPHOMEVALONATE DECARBOXYLASE"/>
    <property type="match status" value="1"/>
</dbReference>
<evidence type="ECO:0000259" key="4">
    <source>
        <dbReference type="Pfam" id="PF22700"/>
    </source>
</evidence>
<dbReference type="GO" id="GO:0016831">
    <property type="term" value="F:carboxy-lyase activity"/>
    <property type="evidence" value="ECO:0007669"/>
    <property type="project" value="InterPro"/>
</dbReference>
<keyword evidence="1" id="KW-0444">Lipid biosynthesis</keyword>
<evidence type="ECO:0000256" key="2">
    <source>
        <dbReference type="ARBA" id="ARBA00023098"/>
    </source>
</evidence>
<sequence>MKATAVAHPIQGVVKYHGLRDDELRIPYHDSVSVCTAPSHTRTTVEFGYEEDSFTVDGEELVEGVERAQRILDKVREQTGVSSGARVVSENSFPSNVGLGASSSGFAALAYAALEATDGDTSVRNASAVARRGATSAARSVAGGFARLHTSDKDDRCYAERLDDGFGDELRIVVGLVPEHKHTAKAHEEAEASHMFDARLAHVHGALAESERVIADGDFEATFSLAERDSLSLLATTMTGPANWFYWKPQTVALLELARDLRNDGVPVYFSTDTGATAYLNTTVAHADRVAEAVESLGVGSHIWEVGGSARTSEEPLF</sequence>
<keyword evidence="3" id="KW-0456">Lyase</keyword>
<evidence type="ECO:0000256" key="1">
    <source>
        <dbReference type="ARBA" id="ARBA00022516"/>
    </source>
</evidence>
<name>A0A9Q4GFU5_9EURY</name>
<keyword evidence="6" id="KW-1185">Reference proteome</keyword>
<organism evidence="5 6">
    <name type="scientific">Halorutilus salinus</name>
    <dbReference type="NCBI Taxonomy" id="2487751"/>
    <lineage>
        <taxon>Archaea</taxon>
        <taxon>Methanobacteriati</taxon>
        <taxon>Methanobacteriota</taxon>
        <taxon>Stenosarchaea group</taxon>
        <taxon>Halobacteria</taxon>
        <taxon>Halorutilales</taxon>
        <taxon>Halorutilaceae</taxon>
        <taxon>Halorutilus</taxon>
    </lineage>
</organism>
<dbReference type="InterPro" id="IPR036554">
    <property type="entry name" value="GHMP_kinase_C_sf"/>
</dbReference>
<gene>
    <name evidence="5" type="ORF">EGH25_03960</name>
</gene>
<evidence type="ECO:0000256" key="3">
    <source>
        <dbReference type="ARBA" id="ARBA00023239"/>
    </source>
</evidence>
<dbReference type="AlphaFoldDB" id="A0A9Q4GFU5"/>
<dbReference type="PANTHER" id="PTHR10977:SF3">
    <property type="entry name" value="DIPHOSPHOMEVALONATE DECARBOXYLASE"/>
    <property type="match status" value="1"/>
</dbReference>
<keyword evidence="2" id="KW-0443">Lipid metabolism</keyword>
<proteinExistence type="predicted"/>
<dbReference type="Gene3D" id="3.30.70.890">
    <property type="entry name" value="GHMP kinase, C-terminal domain"/>
    <property type="match status" value="1"/>
</dbReference>
<protein>
    <submittedName>
        <fullName evidence="5">Diphosphomevalonate decarboxylase</fullName>
    </submittedName>
</protein>
<dbReference type="InterPro" id="IPR014721">
    <property type="entry name" value="Ribsml_uS5_D2-typ_fold_subgr"/>
</dbReference>
<dbReference type="InterPro" id="IPR053859">
    <property type="entry name" value="MVD-like_N"/>
</dbReference>
<dbReference type="Pfam" id="PF22700">
    <property type="entry name" value="MVD-like_N"/>
    <property type="match status" value="1"/>
</dbReference>
<dbReference type="InterPro" id="IPR005935">
    <property type="entry name" value="Mev_decarb"/>
</dbReference>
<dbReference type="PIRSF" id="PIRSF015950">
    <property type="entry name" value="Mev_P_decrbx"/>
    <property type="match status" value="1"/>
</dbReference>
<evidence type="ECO:0000313" key="6">
    <source>
        <dbReference type="Proteomes" id="UP001149411"/>
    </source>
</evidence>
<dbReference type="GO" id="GO:0008299">
    <property type="term" value="P:isoprenoid biosynthetic process"/>
    <property type="evidence" value="ECO:0007669"/>
    <property type="project" value="InterPro"/>
</dbReference>
<dbReference type="RefSeq" id="WP_266086353.1">
    <property type="nucleotide sequence ID" value="NZ_RKLV01000003.1"/>
</dbReference>
<dbReference type="Gene3D" id="3.30.230.10">
    <property type="match status" value="1"/>
</dbReference>
<reference evidence="5" key="1">
    <citation type="submission" date="2022-09" db="EMBL/GenBank/DDBJ databases">
        <title>Haloadaptaus new haloarchaeum isolated from saline soil.</title>
        <authorList>
            <person name="Duran-Viseras A."/>
            <person name="Sanchez-Porro C."/>
            <person name="Ventosa A."/>
        </authorList>
    </citation>
    <scope>NUCLEOTIDE SEQUENCE</scope>
    <source>
        <strain evidence="5">F3-133</strain>
    </source>
</reference>
<dbReference type="EMBL" id="RKLV01000003">
    <property type="protein sequence ID" value="MCX2818509.1"/>
    <property type="molecule type" value="Genomic_DNA"/>
</dbReference>
<feature type="domain" description="Diphosphomevalonate decarboxylase-like N-terminal" evidence="4">
    <location>
        <begin position="7"/>
        <end position="159"/>
    </location>
</feature>
<comment type="caution">
    <text evidence="5">The sequence shown here is derived from an EMBL/GenBank/DDBJ whole genome shotgun (WGS) entry which is preliminary data.</text>
</comment>